<name>A0A1T4WTU8_9GAMM</name>
<dbReference type="Pfam" id="PF02433">
    <property type="entry name" value="FixO"/>
    <property type="match status" value="1"/>
</dbReference>
<reference evidence="8" key="1">
    <citation type="submission" date="2017-02" db="EMBL/GenBank/DDBJ databases">
        <authorList>
            <person name="Varghese N."/>
            <person name="Submissions S."/>
        </authorList>
    </citation>
    <scope>NUCLEOTIDE SEQUENCE [LARGE SCALE GENOMIC DNA]</scope>
    <source>
        <strain evidence="8">ATCC 49788</strain>
    </source>
</reference>
<dbReference type="STRING" id="92487.SAMN02745130_02088"/>
<evidence type="ECO:0000256" key="1">
    <source>
        <dbReference type="ARBA" id="ARBA00022617"/>
    </source>
</evidence>
<keyword evidence="8" id="KW-1185">Reference proteome</keyword>
<dbReference type="InterPro" id="IPR003468">
    <property type="entry name" value="Cyt_c_oxidase_monohaem-su/FixO"/>
</dbReference>
<dbReference type="Gene3D" id="6.10.250.2250">
    <property type="match status" value="1"/>
</dbReference>
<evidence type="ECO:0000256" key="3">
    <source>
        <dbReference type="ARBA" id="ARBA00023004"/>
    </source>
</evidence>
<protein>
    <submittedName>
        <fullName evidence="7">Cytochrome c oxidase cbb3-type subunit 2</fullName>
    </submittedName>
</protein>
<dbReference type="Proteomes" id="UP000190460">
    <property type="component" value="Unassembled WGS sequence"/>
</dbReference>
<keyword evidence="3 4" id="KW-0408">Iron</keyword>
<dbReference type="NCBIfam" id="NF011055">
    <property type="entry name" value="PRK14487.1"/>
    <property type="match status" value="1"/>
</dbReference>
<evidence type="ECO:0000259" key="6">
    <source>
        <dbReference type="PROSITE" id="PS51007"/>
    </source>
</evidence>
<dbReference type="OrthoDB" id="9805440at2"/>
<dbReference type="GO" id="GO:0020037">
    <property type="term" value="F:heme binding"/>
    <property type="evidence" value="ECO:0007669"/>
    <property type="project" value="InterPro"/>
</dbReference>
<proteinExistence type="predicted"/>
<dbReference type="GO" id="GO:0046872">
    <property type="term" value="F:metal ion binding"/>
    <property type="evidence" value="ECO:0007669"/>
    <property type="project" value="UniProtKB-KW"/>
</dbReference>
<dbReference type="EMBL" id="FUYB01000009">
    <property type="protein sequence ID" value="SKA80537.1"/>
    <property type="molecule type" value="Genomic_DNA"/>
</dbReference>
<sequence length="263" mass="29775">MLKHESIETNSGLLIVLTLIAIGIGGLVEIVPLHYIDSTIEDVKDPQTGLEMVRPYSPLELRGRDIYIREGCYTCHSQMIRPFRDEDLRYGHYSLAAESKYDHPFQWGSKRTGPDLARVGAKYSNAWHTQHLMAPRSVVPESIMPNYPWLMTTNLDYSDVADRMIALKKVGVPYTLTKDEYAGWTDDKGQKHPGTLERFGEQVANTLDINRAEDSLLAQAKAGNYDGDPSSISEMDALVAYLQVLGTMVDFSKFDEDYFIQFR</sequence>
<dbReference type="RefSeq" id="WP_078922557.1">
    <property type="nucleotide sequence ID" value="NZ_FUYB01000009.1"/>
</dbReference>
<dbReference type="PROSITE" id="PS51007">
    <property type="entry name" value="CYTC"/>
    <property type="match status" value="1"/>
</dbReference>
<organism evidence="7 8">
    <name type="scientific">Thiothrix eikelboomii</name>
    <dbReference type="NCBI Taxonomy" id="92487"/>
    <lineage>
        <taxon>Bacteria</taxon>
        <taxon>Pseudomonadati</taxon>
        <taxon>Pseudomonadota</taxon>
        <taxon>Gammaproteobacteria</taxon>
        <taxon>Thiotrichales</taxon>
        <taxon>Thiotrichaceae</taxon>
        <taxon>Thiothrix</taxon>
    </lineage>
</organism>
<dbReference type="GO" id="GO:0009055">
    <property type="term" value="F:electron transfer activity"/>
    <property type="evidence" value="ECO:0007669"/>
    <property type="project" value="InterPro"/>
</dbReference>
<evidence type="ECO:0000313" key="8">
    <source>
        <dbReference type="Proteomes" id="UP000190460"/>
    </source>
</evidence>
<dbReference type="Gene3D" id="1.10.760.10">
    <property type="entry name" value="Cytochrome c-like domain"/>
    <property type="match status" value="1"/>
</dbReference>
<accession>A0A1T4WTU8</accession>
<evidence type="ECO:0000256" key="5">
    <source>
        <dbReference type="SAM" id="Phobius"/>
    </source>
</evidence>
<dbReference type="NCBIfam" id="TIGR00781">
    <property type="entry name" value="ccoO"/>
    <property type="match status" value="1"/>
</dbReference>
<evidence type="ECO:0000256" key="2">
    <source>
        <dbReference type="ARBA" id="ARBA00022723"/>
    </source>
</evidence>
<dbReference type="InterPro" id="IPR009056">
    <property type="entry name" value="Cyt_c-like_dom"/>
</dbReference>
<evidence type="ECO:0000313" key="7">
    <source>
        <dbReference type="EMBL" id="SKA80537.1"/>
    </source>
</evidence>
<dbReference type="AlphaFoldDB" id="A0A1T4WTU8"/>
<keyword evidence="5" id="KW-0812">Transmembrane</keyword>
<keyword evidence="5" id="KW-0472">Membrane</keyword>
<feature type="domain" description="Cytochrome c" evidence="6">
    <location>
        <begin position="58"/>
        <end position="246"/>
    </location>
</feature>
<dbReference type="InterPro" id="IPR036909">
    <property type="entry name" value="Cyt_c-like_dom_sf"/>
</dbReference>
<evidence type="ECO:0000256" key="4">
    <source>
        <dbReference type="PROSITE-ProRule" id="PRU00433"/>
    </source>
</evidence>
<keyword evidence="1 4" id="KW-0349">Heme</keyword>
<keyword evidence="2 4" id="KW-0479">Metal-binding</keyword>
<dbReference type="SUPFAM" id="SSF46626">
    <property type="entry name" value="Cytochrome c"/>
    <property type="match status" value="1"/>
</dbReference>
<gene>
    <name evidence="7" type="ORF">SAMN02745130_02088</name>
</gene>
<keyword evidence="5" id="KW-1133">Transmembrane helix</keyword>
<feature type="transmembrane region" description="Helical" evidence="5">
    <location>
        <begin position="12"/>
        <end position="36"/>
    </location>
</feature>